<dbReference type="AlphaFoldDB" id="A0AAD5QHZ8"/>
<organism evidence="1 2">
    <name type="scientific">Parelaphostrongylus tenuis</name>
    <name type="common">Meningeal worm</name>
    <dbReference type="NCBI Taxonomy" id="148309"/>
    <lineage>
        <taxon>Eukaryota</taxon>
        <taxon>Metazoa</taxon>
        <taxon>Ecdysozoa</taxon>
        <taxon>Nematoda</taxon>
        <taxon>Chromadorea</taxon>
        <taxon>Rhabditida</taxon>
        <taxon>Rhabditina</taxon>
        <taxon>Rhabditomorpha</taxon>
        <taxon>Strongyloidea</taxon>
        <taxon>Metastrongylidae</taxon>
        <taxon>Parelaphostrongylus</taxon>
    </lineage>
</organism>
<gene>
    <name evidence="1" type="primary">ATP2B2_1</name>
    <name evidence="1" type="ORF">KIN20_004422</name>
</gene>
<evidence type="ECO:0000313" key="2">
    <source>
        <dbReference type="Proteomes" id="UP001196413"/>
    </source>
</evidence>
<reference evidence="1" key="1">
    <citation type="submission" date="2021-06" db="EMBL/GenBank/DDBJ databases">
        <title>Parelaphostrongylus tenuis whole genome reference sequence.</title>
        <authorList>
            <person name="Garwood T.J."/>
            <person name="Larsen P.A."/>
            <person name="Fountain-Jones N.M."/>
            <person name="Garbe J.R."/>
            <person name="Macchietto M.G."/>
            <person name="Kania S.A."/>
            <person name="Gerhold R.W."/>
            <person name="Richards J.E."/>
            <person name="Wolf T.M."/>
        </authorList>
    </citation>
    <scope>NUCLEOTIDE SEQUENCE</scope>
    <source>
        <strain evidence="1">MNPRO001-30</strain>
        <tissue evidence="1">Meninges</tissue>
    </source>
</reference>
<keyword evidence="2" id="KW-1185">Reference proteome</keyword>
<accession>A0AAD5QHZ8</accession>
<dbReference type="GO" id="GO:0000166">
    <property type="term" value="F:nucleotide binding"/>
    <property type="evidence" value="ECO:0007669"/>
    <property type="project" value="InterPro"/>
</dbReference>
<dbReference type="InterPro" id="IPR023299">
    <property type="entry name" value="ATPase_P-typ_cyto_dom_N"/>
</dbReference>
<comment type="caution">
    <text evidence="1">The sequence shown here is derived from an EMBL/GenBank/DDBJ whole genome shotgun (WGS) entry which is preliminary data.</text>
</comment>
<dbReference type="Proteomes" id="UP001196413">
    <property type="component" value="Unassembled WGS sequence"/>
</dbReference>
<evidence type="ECO:0000313" key="1">
    <source>
        <dbReference type="EMBL" id="KAJ1349000.1"/>
    </source>
</evidence>
<dbReference type="SUPFAM" id="SSF81660">
    <property type="entry name" value="Metal cation-transporting ATPase, ATP-binding domain N"/>
    <property type="match status" value="1"/>
</dbReference>
<dbReference type="EMBL" id="JAHQIW010000593">
    <property type="protein sequence ID" value="KAJ1349000.1"/>
    <property type="molecule type" value="Genomic_DNA"/>
</dbReference>
<proteinExistence type="predicted"/>
<name>A0AAD5QHZ8_PARTN</name>
<sequence length="74" mass="8182">MDCVQFVWPTKDYVPAGGHIGENQIAYTGEIDWDNEDSIVSELTAIAIVGIQDPVRPGAFFSVCNLHLCKMLLE</sequence>
<protein>
    <submittedName>
        <fullName evidence="1">Plasma membrane calcium-transporting ATPase 2</fullName>
    </submittedName>
</protein>